<dbReference type="eggNOG" id="KOG2103">
    <property type="taxonomic scope" value="Eukaryota"/>
</dbReference>
<dbReference type="SUPFAM" id="SSF50998">
    <property type="entry name" value="Quinoprotein alcohol dehydrogenase-like"/>
    <property type="match status" value="1"/>
</dbReference>
<dbReference type="VEuPathDB" id="FungiDB:MELLADRAFT_93366"/>
<dbReference type="InterPro" id="IPR026895">
    <property type="entry name" value="EMC1"/>
</dbReference>
<sequence length="705" mass="77413">MRLSVMCIGCSLVARLGLDRLKFTSNLNIENDPTWHLPLIGRPTLKSTQTSPSLSFLRHSNPTVRLSGSLPSIILTTTQNNLLAALNPRNGSIIWRLVLPTKEPILRHAVNLDHKLIGLVSGDKATTTIRLLTLNQGRVLWERHIQKAGDEKTGSSDNSSHNLVDLIFSTDQHSPEASKPDLIVACWGQKVLRLKGKSGEVRWTWSSDSPNSSVARLLVYPSSIPQIESLSFKNLPDGTYETHISTLSSLEGHLQSTRTQSKFQCRKTPEGPLLLNIPSTSLHAIVCVNPDGKLSSVQIGPVQQSESDSSKALKLSSYSEPDQNDAPILQDIGLAHHGIFLARFGNGHATVLRMTEDGSLKSAWQFADEVSDAAFAGAIDRDGLPYVSRTFYAKSLALGNFEIVALTPTEFTPDGITTGLTFNHDQVENGKISQIVVEVLETKNYVPYSRSLMVTELGTIQLWQGAELKWERHEDLSEVGAIVPYQASKGDISLLGVTPSNLLQYALQAVKESLADFLDMKIVRSNSVSKTNSERVWFIGTSTGRLFAIKDGADQIGKILWKKTILGSGSESVQWKKLGVVHHELEGSKFVLDTALSCDGEESLAVKARVDLLEGRALFKYHNPNLVVELNEESGSRTIEVSDQHTGSLVWSFEMESGVDTSSILGSLTENWLVLAAQDDSMDGMTRLYSIEWYMSSKADIRVDG</sequence>
<dbReference type="HOGENOM" id="CLU_391312_0_0_1"/>
<dbReference type="AlphaFoldDB" id="F4RA48"/>
<dbReference type="InterPro" id="IPR015943">
    <property type="entry name" value="WD40/YVTN_repeat-like_dom_sf"/>
</dbReference>
<organism evidence="4">
    <name type="scientific">Melampsora larici-populina (strain 98AG31 / pathotype 3-4-7)</name>
    <name type="common">Poplar leaf rust fungus</name>
    <dbReference type="NCBI Taxonomy" id="747676"/>
    <lineage>
        <taxon>Eukaryota</taxon>
        <taxon>Fungi</taxon>
        <taxon>Dikarya</taxon>
        <taxon>Basidiomycota</taxon>
        <taxon>Pucciniomycotina</taxon>
        <taxon>Pucciniomycetes</taxon>
        <taxon>Pucciniales</taxon>
        <taxon>Melampsoraceae</taxon>
        <taxon>Melampsora</taxon>
    </lineage>
</organism>
<name>F4RA48_MELLP</name>
<keyword evidence="4" id="KW-1185">Reference proteome</keyword>
<dbReference type="OrthoDB" id="28092at2759"/>
<dbReference type="InParanoid" id="F4RA48"/>
<accession>F4RA48</accession>
<dbReference type="KEGG" id="mlr:MELLADRAFT_93366"/>
<dbReference type="PANTHER" id="PTHR21573">
    <property type="entry name" value="ER MEMBRANE PROTEIN COMPLEX SUBUNIT 1"/>
    <property type="match status" value="1"/>
</dbReference>
<protein>
    <recommendedName>
        <fullName evidence="2">EMC1 first beta-propeller domain-containing protein</fullName>
    </recommendedName>
</protein>
<dbReference type="STRING" id="747676.F4RA48"/>
<dbReference type="GO" id="GO:0034975">
    <property type="term" value="P:protein folding in endoplasmic reticulum"/>
    <property type="evidence" value="ECO:0007669"/>
    <property type="project" value="TreeGrafter"/>
</dbReference>
<dbReference type="InterPro" id="IPR011047">
    <property type="entry name" value="Quinoprotein_ADH-like_sf"/>
</dbReference>
<dbReference type="PANTHER" id="PTHR21573:SF0">
    <property type="entry name" value="ER MEMBRANE PROTEIN COMPLEX SUBUNIT 1"/>
    <property type="match status" value="1"/>
</dbReference>
<dbReference type="GeneID" id="18936553"/>
<dbReference type="Pfam" id="PF25293">
    <property type="entry name" value="Beta-prop_EMC1_N"/>
    <property type="match status" value="1"/>
</dbReference>
<evidence type="ECO:0000313" key="4">
    <source>
        <dbReference type="Proteomes" id="UP000001072"/>
    </source>
</evidence>
<dbReference type="Gene3D" id="2.130.10.10">
    <property type="entry name" value="YVTN repeat-like/Quinoprotein amine dehydrogenase"/>
    <property type="match status" value="1"/>
</dbReference>
<feature type="domain" description="EMC1 first beta-propeller" evidence="2">
    <location>
        <begin position="74"/>
        <end position="474"/>
    </location>
</feature>
<reference evidence="4" key="1">
    <citation type="journal article" date="2011" name="Proc. Natl. Acad. Sci. U.S.A.">
        <title>Obligate biotrophy features unraveled by the genomic analysis of rust fungi.</title>
        <authorList>
            <person name="Duplessis S."/>
            <person name="Cuomo C.A."/>
            <person name="Lin Y.-C."/>
            <person name="Aerts A."/>
            <person name="Tisserant E."/>
            <person name="Veneault-Fourrey C."/>
            <person name="Joly D.L."/>
            <person name="Hacquard S."/>
            <person name="Amselem J."/>
            <person name="Cantarel B.L."/>
            <person name="Chiu R."/>
            <person name="Coutinho P.M."/>
            <person name="Feau N."/>
            <person name="Field M."/>
            <person name="Frey P."/>
            <person name="Gelhaye E."/>
            <person name="Goldberg J."/>
            <person name="Grabherr M.G."/>
            <person name="Kodira C.D."/>
            <person name="Kohler A."/>
            <person name="Kuees U."/>
            <person name="Lindquist E.A."/>
            <person name="Lucas S.M."/>
            <person name="Mago R."/>
            <person name="Mauceli E."/>
            <person name="Morin E."/>
            <person name="Murat C."/>
            <person name="Pangilinan J.L."/>
            <person name="Park R."/>
            <person name="Pearson M."/>
            <person name="Quesneville H."/>
            <person name="Rouhier N."/>
            <person name="Sakthikumar S."/>
            <person name="Salamov A.A."/>
            <person name="Schmutz J."/>
            <person name="Selles B."/>
            <person name="Shapiro H."/>
            <person name="Tanguay P."/>
            <person name="Tuskan G.A."/>
            <person name="Henrissat B."/>
            <person name="Van de Peer Y."/>
            <person name="Rouze P."/>
            <person name="Ellis J.G."/>
            <person name="Dodds P.N."/>
            <person name="Schein J.E."/>
            <person name="Zhong S."/>
            <person name="Hamelin R.C."/>
            <person name="Grigoriev I.V."/>
            <person name="Szabo L.J."/>
            <person name="Martin F."/>
        </authorList>
    </citation>
    <scope>NUCLEOTIDE SEQUENCE [LARGE SCALE GENOMIC DNA]</scope>
    <source>
        <strain evidence="4">98AG31 / pathotype 3-4-7</strain>
    </source>
</reference>
<evidence type="ECO:0000259" key="2">
    <source>
        <dbReference type="Pfam" id="PF25293"/>
    </source>
</evidence>
<evidence type="ECO:0000313" key="3">
    <source>
        <dbReference type="EMBL" id="EGG10845.1"/>
    </source>
</evidence>
<gene>
    <name evidence="3" type="ORF">MELLADRAFT_93366</name>
</gene>
<feature type="region of interest" description="Disordered" evidence="1">
    <location>
        <begin position="300"/>
        <end position="321"/>
    </location>
</feature>
<proteinExistence type="predicted"/>
<dbReference type="Proteomes" id="UP000001072">
    <property type="component" value="Unassembled WGS sequence"/>
</dbReference>
<dbReference type="RefSeq" id="XP_007406314.1">
    <property type="nucleotide sequence ID" value="XM_007406252.1"/>
</dbReference>
<dbReference type="EMBL" id="GL883094">
    <property type="protein sequence ID" value="EGG10845.1"/>
    <property type="molecule type" value="Genomic_DNA"/>
</dbReference>
<dbReference type="InterPro" id="IPR058545">
    <property type="entry name" value="Beta-prop_EMC1_1st"/>
</dbReference>
<dbReference type="GO" id="GO:0072546">
    <property type="term" value="C:EMC complex"/>
    <property type="evidence" value="ECO:0007669"/>
    <property type="project" value="InterPro"/>
</dbReference>
<evidence type="ECO:0000256" key="1">
    <source>
        <dbReference type="SAM" id="MobiDB-lite"/>
    </source>
</evidence>